<organism evidence="2 3">
    <name type="scientific">Botryosphaeria dothidea</name>
    <dbReference type="NCBI Taxonomy" id="55169"/>
    <lineage>
        <taxon>Eukaryota</taxon>
        <taxon>Fungi</taxon>
        <taxon>Dikarya</taxon>
        <taxon>Ascomycota</taxon>
        <taxon>Pezizomycotina</taxon>
        <taxon>Dothideomycetes</taxon>
        <taxon>Dothideomycetes incertae sedis</taxon>
        <taxon>Botryosphaeriales</taxon>
        <taxon>Botryosphaeriaceae</taxon>
        <taxon>Botryosphaeria</taxon>
    </lineage>
</organism>
<protein>
    <submittedName>
        <fullName evidence="2">Uncharacterized protein</fullName>
    </submittedName>
</protein>
<feature type="compositionally biased region" description="Polar residues" evidence="1">
    <location>
        <begin position="262"/>
        <end position="271"/>
    </location>
</feature>
<feature type="compositionally biased region" description="Low complexity" evidence="1">
    <location>
        <begin position="278"/>
        <end position="292"/>
    </location>
</feature>
<accession>A0A8H4N6X0</accession>
<name>A0A8H4N6X0_9PEZI</name>
<evidence type="ECO:0000256" key="1">
    <source>
        <dbReference type="SAM" id="MobiDB-lite"/>
    </source>
</evidence>
<dbReference type="OrthoDB" id="3944737at2759"/>
<feature type="compositionally biased region" description="Low complexity" evidence="1">
    <location>
        <begin position="305"/>
        <end position="322"/>
    </location>
</feature>
<proteinExistence type="predicted"/>
<comment type="caution">
    <text evidence="2">The sequence shown here is derived from an EMBL/GenBank/DDBJ whole genome shotgun (WGS) entry which is preliminary data.</text>
</comment>
<keyword evidence="3" id="KW-1185">Reference proteome</keyword>
<gene>
    <name evidence="2" type="ORF">GTA08_BOTSDO13059</name>
</gene>
<dbReference type="Proteomes" id="UP000572817">
    <property type="component" value="Unassembled WGS sequence"/>
</dbReference>
<sequence>MVLMKLRDYLDVPDLVFTVRDDARPSVHQSNVDIESWDPWQDFNPVSIYTLFGALLEREFDFPAHPHPDHPTLLQISNERTLESAVTSWNVKIVNQAIQTVSEALAAETSLPTSQVRSPAFFLLWTTGSAARANENKTPDWAAVRSDEPDNFARKSGVTGDSKMYPPGFPLQRDSPATDVAQLCLEQVLDYATLHGTRYAVLLSPSELVLVRGALAPDDDGLDVATPLAARRAVRAQQQQPPQQDASSPLATWYAAQRTPVGTQRSYTATSSPPPANPYRVAAAAAAAAVEPRTPPSRQNHRRAASAPLASSSSPTAPSDSSYQLSSPTARRARLADPQVAVVSFHAAPPPPPPPASPSPNRSGNLRVSVNVAMFVLHWLAGVKCGWVAGHEDMVDDLDHRRAMGLDG</sequence>
<reference evidence="2" key="1">
    <citation type="submission" date="2020-04" db="EMBL/GenBank/DDBJ databases">
        <title>Genome Assembly and Annotation of Botryosphaeria dothidea sdau 11-99, a Latent Pathogen of Apple Fruit Ring Rot in China.</title>
        <authorList>
            <person name="Yu C."/>
            <person name="Diao Y."/>
            <person name="Lu Q."/>
            <person name="Zhao J."/>
            <person name="Cui S."/>
            <person name="Peng C."/>
            <person name="He B."/>
            <person name="Liu H."/>
        </authorList>
    </citation>
    <scope>NUCLEOTIDE SEQUENCE [LARGE SCALE GENOMIC DNA]</scope>
    <source>
        <strain evidence="2">Sdau11-99</strain>
    </source>
</reference>
<evidence type="ECO:0000313" key="3">
    <source>
        <dbReference type="Proteomes" id="UP000572817"/>
    </source>
</evidence>
<feature type="region of interest" description="Disordered" evidence="1">
    <location>
        <begin position="344"/>
        <end position="363"/>
    </location>
</feature>
<feature type="region of interest" description="Disordered" evidence="1">
    <location>
        <begin position="262"/>
        <end position="336"/>
    </location>
</feature>
<dbReference type="AlphaFoldDB" id="A0A8H4N6X0"/>
<dbReference type="EMBL" id="WWBZ02000010">
    <property type="protein sequence ID" value="KAF4311290.1"/>
    <property type="molecule type" value="Genomic_DNA"/>
</dbReference>
<feature type="compositionally biased region" description="Pro residues" evidence="1">
    <location>
        <begin position="348"/>
        <end position="358"/>
    </location>
</feature>
<evidence type="ECO:0000313" key="2">
    <source>
        <dbReference type="EMBL" id="KAF4311290.1"/>
    </source>
</evidence>